<dbReference type="OrthoDB" id="1098563at2759"/>
<feature type="domain" description="Ubiquitin-like" evidence="6">
    <location>
        <begin position="1"/>
        <end position="53"/>
    </location>
</feature>
<feature type="compositionally biased region" description="Polar residues" evidence="5">
    <location>
        <begin position="75"/>
        <end position="87"/>
    </location>
</feature>
<dbReference type="Gene3D" id="3.10.20.90">
    <property type="entry name" value="Phosphatidylinositol 3-kinase Catalytic Subunit, Chain A, domain 1"/>
    <property type="match status" value="1"/>
</dbReference>
<dbReference type="Pfam" id="PF00240">
    <property type="entry name" value="ubiquitin"/>
    <property type="match status" value="1"/>
</dbReference>
<evidence type="ECO:0000313" key="10">
    <source>
        <dbReference type="Proteomes" id="UP000516314"/>
    </source>
</evidence>
<feature type="region of interest" description="Disordered" evidence="5">
    <location>
        <begin position="74"/>
        <end position="96"/>
    </location>
</feature>
<dbReference type="InterPro" id="IPR000626">
    <property type="entry name" value="Ubiquitin-like_dom"/>
</dbReference>
<reference evidence="7 9" key="1">
    <citation type="submission" date="2019-12" db="EMBL/GenBank/DDBJ databases">
        <authorList>
            <person name="Jiao W.-B."/>
            <person name="Schneeberger K."/>
        </authorList>
    </citation>
    <scope>NUCLEOTIDE SEQUENCE [LARGE SCALE GENOMIC DNA]</scope>
    <source>
        <strain evidence="9">cv. C24</strain>
    </source>
</reference>
<evidence type="ECO:0000256" key="4">
    <source>
        <dbReference type="ARBA" id="ARBA00023242"/>
    </source>
</evidence>
<accession>A0A5S9XQ60</accession>
<evidence type="ECO:0000256" key="1">
    <source>
        <dbReference type="ARBA" id="ARBA00004123"/>
    </source>
</evidence>
<dbReference type="PANTHER" id="PTHR10621:SF38">
    <property type="entry name" value="UBIQUITIN DOMAIN-CONTAINING PROTEIN 7SL RNA1-RELATED"/>
    <property type="match status" value="1"/>
</dbReference>
<reference evidence="8 10" key="2">
    <citation type="submission" date="2020-09" db="EMBL/GenBank/DDBJ databases">
        <authorList>
            <person name="Ashkenazy H."/>
        </authorList>
    </citation>
    <scope>NUCLEOTIDE SEQUENCE [LARGE SCALE GENOMIC DNA]</scope>
    <source>
        <strain evidence="10">cv. Cdm-0</strain>
    </source>
</reference>
<keyword evidence="4" id="KW-0539">Nucleus</keyword>
<dbReference type="EMBL" id="LR881469">
    <property type="protein sequence ID" value="CAD5326968.1"/>
    <property type="molecule type" value="Genomic_DNA"/>
</dbReference>
<evidence type="ECO:0000256" key="5">
    <source>
        <dbReference type="SAM" id="MobiDB-lite"/>
    </source>
</evidence>
<evidence type="ECO:0000259" key="6">
    <source>
        <dbReference type="PROSITE" id="PS50053"/>
    </source>
</evidence>
<evidence type="ECO:0000313" key="7">
    <source>
        <dbReference type="EMBL" id="CAA0393369.1"/>
    </source>
</evidence>
<protein>
    <submittedName>
        <fullName evidence="8">(thale cress) hypothetical protein</fullName>
    </submittedName>
</protein>
<dbReference type="Proteomes" id="UP000516314">
    <property type="component" value="Chromosome 4"/>
</dbReference>
<dbReference type="AlphaFoldDB" id="A0A5S9XQ60"/>
<dbReference type="CDD" id="cd17039">
    <property type="entry name" value="Ubl_ubiquitin_like"/>
    <property type="match status" value="1"/>
</dbReference>
<name>A0A5S9XQ60_ARATH</name>
<evidence type="ECO:0000313" key="9">
    <source>
        <dbReference type="Proteomes" id="UP000434276"/>
    </source>
</evidence>
<dbReference type="InterPro" id="IPR029071">
    <property type="entry name" value="Ubiquitin-like_domsf"/>
</dbReference>
<evidence type="ECO:0000256" key="3">
    <source>
        <dbReference type="ARBA" id="ARBA00022737"/>
    </source>
</evidence>
<proteinExistence type="inferred from homology"/>
<dbReference type="SMART" id="SM00213">
    <property type="entry name" value="UBQ"/>
    <property type="match status" value="1"/>
</dbReference>
<dbReference type="SUPFAM" id="SSF54236">
    <property type="entry name" value="Ubiquitin-like"/>
    <property type="match status" value="2"/>
</dbReference>
<dbReference type="FunFam" id="3.10.20.90:FF:000636">
    <property type="entry name" value="Ubiquitin domain-containing protein 7SL RNA2"/>
    <property type="match status" value="1"/>
</dbReference>
<dbReference type="PROSITE" id="PS50053">
    <property type="entry name" value="UBIQUITIN_2"/>
    <property type="match status" value="2"/>
</dbReference>
<dbReference type="ExpressionAtlas" id="A0A5S9XQ60">
    <property type="expression patterns" value="baseline"/>
</dbReference>
<dbReference type="PANTHER" id="PTHR10621">
    <property type="entry name" value="UV EXCISION REPAIR PROTEIN RAD23"/>
    <property type="match status" value="1"/>
</dbReference>
<comment type="subcellular location">
    <subcellularLocation>
        <location evidence="1">Nucleus</location>
    </subcellularLocation>
</comment>
<comment type="similarity">
    <text evidence="2">Belongs to the ubiquitin family.</text>
</comment>
<evidence type="ECO:0000313" key="8">
    <source>
        <dbReference type="EMBL" id="CAD5326968.1"/>
    </source>
</evidence>
<dbReference type="GO" id="GO:0005634">
    <property type="term" value="C:nucleus"/>
    <property type="evidence" value="ECO:0007669"/>
    <property type="project" value="UniProtKB-SubCell"/>
</dbReference>
<evidence type="ECO:0000256" key="2">
    <source>
        <dbReference type="ARBA" id="ARBA00008430"/>
    </source>
</evidence>
<sequence>MNVYIDTETGSSFSITIDFGETVLQIKEKIEKSQGIPVSKQILYLDGKALEDDLHKIDYMILFESRLLLRISPDANPNQSNEQTEQSKQIDDKKQEFCGIQDSSESKKLTRVMARRVHNVYSSLPAYSLDELLGPKYSATVTVGGRTNQVVQTTEQASTSGTAKEVLRDSDSPVEKKIKTNPMKFTVHVKPYQEDTKMIQVEVNADDNVEELRKELVKMQERGELNLPHEAFHLVISELPLIETKSFKWNRVADGDTIEIIRRLVPFCSLLFSHT</sequence>
<dbReference type="EMBL" id="CACSHJ010000095">
    <property type="protein sequence ID" value="CAA0393369.1"/>
    <property type="molecule type" value="Genomic_DNA"/>
</dbReference>
<organism evidence="7 9">
    <name type="scientific">Arabidopsis thaliana</name>
    <name type="common">Mouse-ear cress</name>
    <dbReference type="NCBI Taxonomy" id="3702"/>
    <lineage>
        <taxon>Eukaryota</taxon>
        <taxon>Viridiplantae</taxon>
        <taxon>Streptophyta</taxon>
        <taxon>Embryophyta</taxon>
        <taxon>Tracheophyta</taxon>
        <taxon>Spermatophyta</taxon>
        <taxon>Magnoliopsida</taxon>
        <taxon>eudicotyledons</taxon>
        <taxon>Gunneridae</taxon>
        <taxon>Pentapetalae</taxon>
        <taxon>rosids</taxon>
        <taxon>malvids</taxon>
        <taxon>Brassicales</taxon>
        <taxon>Brassicaceae</taxon>
        <taxon>Camelineae</taxon>
        <taxon>Arabidopsis</taxon>
    </lineage>
</organism>
<feature type="domain" description="Ubiquitin-like" evidence="6">
    <location>
        <begin position="185"/>
        <end position="263"/>
    </location>
</feature>
<gene>
    <name evidence="8" type="ORF">AT9943_LOCUS14693</name>
    <name evidence="7" type="ORF">C24_LOCUS16969</name>
</gene>
<keyword evidence="3" id="KW-0677">Repeat</keyword>
<dbReference type="Proteomes" id="UP000434276">
    <property type="component" value="Unassembled WGS sequence"/>
</dbReference>